<comment type="caution">
    <text evidence="1">The sequence shown here is derived from an EMBL/GenBank/DDBJ whole genome shotgun (WGS) entry which is preliminary data.</text>
</comment>
<reference evidence="1 2" key="1">
    <citation type="submission" date="2018-10" db="EMBL/GenBank/DDBJ databases">
        <title>Pan-genome distribution and transcriptional activeness of fungal secondary metabolism genes in Aspergillus section Fumigati.</title>
        <authorList>
            <person name="Takahashi H."/>
            <person name="Umemura M."/>
            <person name="Ninomiya A."/>
            <person name="Kusuya Y."/>
            <person name="Urayama S."/>
            <person name="Shimizu M."/>
            <person name="Watanabe A."/>
            <person name="Kamei K."/>
            <person name="Yaguchi T."/>
            <person name="Hagiwara D."/>
        </authorList>
    </citation>
    <scope>NUCLEOTIDE SEQUENCE [LARGE SCALE GENOMIC DNA]</scope>
    <source>
        <strain evidence="1 2">IFM 55266</strain>
    </source>
</reference>
<dbReference type="GeneID" id="67000395"/>
<sequence>MESPVRLVGAVAGLLDSGLIKAGTIQDVPVHNSRRRPTEETNFPLSIDRHAVSSRTQITRSGHLCGLDVAIKSKLEERKMRCSKCVSFAIPALSGKPKTPSSATVGGGIQRGSSTSILARTGLYAPASFAALISSSSGSGSAVPSGRGHMSMRLQIGLSAQVDVG</sequence>
<organism evidence="1 2">
    <name type="scientific">Aspergillus pseudoviridinutans</name>
    <dbReference type="NCBI Taxonomy" id="1517512"/>
    <lineage>
        <taxon>Eukaryota</taxon>
        <taxon>Fungi</taxon>
        <taxon>Dikarya</taxon>
        <taxon>Ascomycota</taxon>
        <taxon>Pezizomycotina</taxon>
        <taxon>Eurotiomycetes</taxon>
        <taxon>Eurotiomycetidae</taxon>
        <taxon>Eurotiales</taxon>
        <taxon>Aspergillaceae</taxon>
        <taxon>Aspergillus</taxon>
        <taxon>Aspergillus subgen. Fumigati</taxon>
    </lineage>
</organism>
<name>A0A9P3BND8_9EURO</name>
<dbReference type="Proteomes" id="UP001043456">
    <property type="component" value="Unassembled WGS sequence"/>
</dbReference>
<proteinExistence type="predicted"/>
<gene>
    <name evidence="1" type="ORF">Asppvi_001783</name>
</gene>
<protein>
    <submittedName>
        <fullName evidence="1">Uncharacterized protein</fullName>
    </submittedName>
</protein>
<dbReference type="EMBL" id="BHVY01000010">
    <property type="protein sequence ID" value="GIJ92505.1"/>
    <property type="molecule type" value="Genomic_DNA"/>
</dbReference>
<dbReference type="AlphaFoldDB" id="A0A9P3BND8"/>
<evidence type="ECO:0000313" key="1">
    <source>
        <dbReference type="EMBL" id="GIJ92505.1"/>
    </source>
</evidence>
<dbReference type="RefSeq" id="XP_043163251.1">
    <property type="nucleotide sequence ID" value="XM_043307316.1"/>
</dbReference>
<keyword evidence="2" id="KW-1185">Reference proteome</keyword>
<evidence type="ECO:0000313" key="2">
    <source>
        <dbReference type="Proteomes" id="UP001043456"/>
    </source>
</evidence>
<accession>A0A9P3BND8</accession>